<name>A0A915PP34_9BILA</name>
<protein>
    <submittedName>
        <fullName evidence="3">Uncharacterized protein</fullName>
    </submittedName>
</protein>
<dbReference type="Proteomes" id="UP000887581">
    <property type="component" value="Unplaced"/>
</dbReference>
<evidence type="ECO:0000256" key="1">
    <source>
        <dbReference type="SAM" id="Phobius"/>
    </source>
</evidence>
<keyword evidence="1" id="KW-0472">Membrane</keyword>
<evidence type="ECO:0000313" key="3">
    <source>
        <dbReference type="WBParaSite" id="sdigi.contig18.g1609.t1"/>
    </source>
</evidence>
<dbReference type="WBParaSite" id="sdigi.contig18.g1609.t1">
    <property type="protein sequence ID" value="sdigi.contig18.g1609.t1"/>
    <property type="gene ID" value="sdigi.contig18.g1609"/>
</dbReference>
<evidence type="ECO:0000313" key="2">
    <source>
        <dbReference type="Proteomes" id="UP000887581"/>
    </source>
</evidence>
<keyword evidence="1" id="KW-0812">Transmembrane</keyword>
<sequence length="126" mass="14108">MAVNFPGTELDGCELAAREQSWVAVNKLPENRVGILRPLRHIFQLFRSLHPSPLPCTDRWLSRTDRSLHTLSKCSSASYHRAEIRRSGVILMFFSLSLIPVSACSLTAAIKLFHKCGKEKKGNMGT</sequence>
<proteinExistence type="predicted"/>
<dbReference type="AlphaFoldDB" id="A0A915PP34"/>
<accession>A0A915PP34</accession>
<keyword evidence="2" id="KW-1185">Reference proteome</keyword>
<reference evidence="3" key="1">
    <citation type="submission" date="2022-11" db="UniProtKB">
        <authorList>
            <consortium name="WormBaseParasite"/>
        </authorList>
    </citation>
    <scope>IDENTIFICATION</scope>
</reference>
<feature type="transmembrane region" description="Helical" evidence="1">
    <location>
        <begin position="89"/>
        <end position="113"/>
    </location>
</feature>
<organism evidence="2 3">
    <name type="scientific">Setaria digitata</name>
    <dbReference type="NCBI Taxonomy" id="48799"/>
    <lineage>
        <taxon>Eukaryota</taxon>
        <taxon>Metazoa</taxon>
        <taxon>Ecdysozoa</taxon>
        <taxon>Nematoda</taxon>
        <taxon>Chromadorea</taxon>
        <taxon>Rhabditida</taxon>
        <taxon>Spirurina</taxon>
        <taxon>Spiruromorpha</taxon>
        <taxon>Filarioidea</taxon>
        <taxon>Setariidae</taxon>
        <taxon>Setaria</taxon>
    </lineage>
</organism>
<keyword evidence="1" id="KW-1133">Transmembrane helix</keyword>